<keyword evidence="10" id="KW-1133">Transmembrane helix</keyword>
<evidence type="ECO:0000313" key="13">
    <source>
        <dbReference type="Proteomes" id="UP001159364"/>
    </source>
</evidence>
<name>A0AAV8T8F7_9ROSI</name>
<keyword evidence="4 9" id="KW-0136">Cellulose degradation</keyword>
<comment type="catalytic activity">
    <reaction evidence="1 9">
        <text>Endohydrolysis of (1-&gt;4)-beta-D-glucosidic linkages in cellulose, lichenin and cereal beta-D-glucans.</text>
        <dbReference type="EC" id="3.2.1.4"/>
    </reaction>
</comment>
<dbReference type="InterPro" id="IPR008928">
    <property type="entry name" value="6-hairpin_glycosidase_sf"/>
</dbReference>
<dbReference type="InterPro" id="IPR012341">
    <property type="entry name" value="6hp_glycosidase-like_sf"/>
</dbReference>
<evidence type="ECO:0000259" key="11">
    <source>
        <dbReference type="Pfam" id="PF00759"/>
    </source>
</evidence>
<evidence type="ECO:0000256" key="5">
    <source>
        <dbReference type="ARBA" id="ARBA00023277"/>
    </source>
</evidence>
<evidence type="ECO:0000256" key="6">
    <source>
        <dbReference type="ARBA" id="ARBA00023295"/>
    </source>
</evidence>
<evidence type="ECO:0000256" key="7">
    <source>
        <dbReference type="ARBA" id="ARBA00023326"/>
    </source>
</evidence>
<evidence type="ECO:0000256" key="8">
    <source>
        <dbReference type="PROSITE-ProRule" id="PRU10059"/>
    </source>
</evidence>
<dbReference type="PROSITE" id="PS00592">
    <property type="entry name" value="GH9_2"/>
    <property type="match status" value="1"/>
</dbReference>
<feature type="domain" description="Glycoside hydrolase family 9" evidence="11">
    <location>
        <begin position="56"/>
        <end position="509"/>
    </location>
</feature>
<protein>
    <recommendedName>
        <fullName evidence="9">Endoglucanase</fullName>
        <ecNumber evidence="9">3.2.1.4</ecNumber>
    </recommendedName>
</protein>
<feature type="active site" evidence="8">
    <location>
        <position position="440"/>
    </location>
</feature>
<evidence type="ECO:0000256" key="9">
    <source>
        <dbReference type="RuleBase" id="RU361166"/>
    </source>
</evidence>
<evidence type="ECO:0000256" key="4">
    <source>
        <dbReference type="ARBA" id="ARBA00023001"/>
    </source>
</evidence>
<dbReference type="EMBL" id="JAIWQS010000006">
    <property type="protein sequence ID" value="KAJ8762359.1"/>
    <property type="molecule type" value="Genomic_DNA"/>
</dbReference>
<keyword evidence="7 8" id="KW-0624">Polysaccharide degradation</keyword>
<dbReference type="InterPro" id="IPR018221">
    <property type="entry name" value="Glyco_hydro_9_His_AS"/>
</dbReference>
<evidence type="ECO:0000313" key="12">
    <source>
        <dbReference type="EMBL" id="KAJ8762359.1"/>
    </source>
</evidence>
<sequence>MRDKSGSRGCCGWFIALVVLAVVVTAVVLAVKRKDYHKSDELGPVPGPPGAIEKRYSDALKVAVQFFDVQKSGKLTDNKILWRGDSGLKDGSEAKLDLSKGMYDAGDHMKFGFPMAFTATVLSWAILEYGDQMAAVNQLEPAQTSLKWITDFLINAHPSDNVLYVQVGDPVADHNCWNRPEDITEKRPLPQVNTSSPGTDVAAETAAAMASAALVFKSDSEYSNTLLQHAKKLFAFADKYRGSYSESIPEVQSYYNSSGYGDELLWAASWLYHATNDKSYLQFVTGQNGEDYANWGSPTWFSWDNKLAGTQVLLSRLTFFGEKGTSNSGLLRYRKTAEAVICGLIPDSPTATTSRTDSGLIWVSEWNALQHPVASAFLAALYSDYMLTSRTPKISCNGVSYGPSDLRKFAKSQADYVLGNNPMKMSYLVGYGDKYPQFVHHRGASIPADEAPTCKEGWKWLEAEDPNPNVAVGALVGGPFLNETYVDDRNNSMQGEPSTYNSAAIVGLLSSLVTISSAVQSFT</sequence>
<proteinExistence type="inferred from homology"/>
<comment type="similarity">
    <text evidence="2 8 9">Belongs to the glycosyl hydrolase 9 (cellulase E) family.</text>
</comment>
<feature type="transmembrane region" description="Helical" evidence="10">
    <location>
        <begin position="12"/>
        <end position="31"/>
    </location>
</feature>
<dbReference type="PANTHER" id="PTHR22298">
    <property type="entry name" value="ENDO-1,4-BETA-GLUCANASE"/>
    <property type="match status" value="1"/>
</dbReference>
<dbReference type="SUPFAM" id="SSF48208">
    <property type="entry name" value="Six-hairpin glycosidases"/>
    <property type="match status" value="1"/>
</dbReference>
<keyword evidence="10" id="KW-0472">Membrane</keyword>
<dbReference type="GO" id="GO:0030245">
    <property type="term" value="P:cellulose catabolic process"/>
    <property type="evidence" value="ECO:0007669"/>
    <property type="project" value="UniProtKB-KW"/>
</dbReference>
<dbReference type="Proteomes" id="UP001159364">
    <property type="component" value="Linkage Group LG06"/>
</dbReference>
<keyword evidence="5 8" id="KW-0119">Carbohydrate metabolism</keyword>
<evidence type="ECO:0000256" key="3">
    <source>
        <dbReference type="ARBA" id="ARBA00022801"/>
    </source>
</evidence>
<dbReference type="EC" id="3.2.1.4" evidence="9"/>
<comment type="caution">
    <text evidence="12">The sequence shown here is derived from an EMBL/GenBank/DDBJ whole genome shotgun (WGS) entry which is preliminary data.</text>
</comment>
<dbReference type="InterPro" id="IPR001701">
    <property type="entry name" value="Glyco_hydro_9"/>
</dbReference>
<keyword evidence="10" id="KW-0812">Transmembrane</keyword>
<keyword evidence="3 8" id="KW-0378">Hydrolase</keyword>
<dbReference type="Gene3D" id="1.50.10.10">
    <property type="match status" value="1"/>
</dbReference>
<dbReference type="Pfam" id="PF00759">
    <property type="entry name" value="Glyco_hydro_9"/>
    <property type="match status" value="1"/>
</dbReference>
<dbReference type="FunFam" id="1.50.10.10:FF:000020">
    <property type="entry name" value="Endoglucanase"/>
    <property type="match status" value="1"/>
</dbReference>
<reference evidence="12 13" key="1">
    <citation type="submission" date="2021-09" db="EMBL/GenBank/DDBJ databases">
        <title>Genomic insights and catalytic innovation underlie evolution of tropane alkaloids biosynthesis.</title>
        <authorList>
            <person name="Wang Y.-J."/>
            <person name="Tian T."/>
            <person name="Huang J.-P."/>
            <person name="Huang S.-X."/>
        </authorList>
    </citation>
    <scope>NUCLEOTIDE SEQUENCE [LARGE SCALE GENOMIC DNA]</scope>
    <source>
        <strain evidence="12">KIB-2018</strain>
        <tissue evidence="12">Leaf</tissue>
    </source>
</reference>
<keyword evidence="6 8" id="KW-0326">Glycosidase</keyword>
<evidence type="ECO:0000256" key="1">
    <source>
        <dbReference type="ARBA" id="ARBA00000966"/>
    </source>
</evidence>
<dbReference type="GO" id="GO:0008810">
    <property type="term" value="F:cellulase activity"/>
    <property type="evidence" value="ECO:0007669"/>
    <property type="project" value="UniProtKB-EC"/>
</dbReference>
<accession>A0AAV8T8F7</accession>
<gene>
    <name evidence="12" type="ORF">K2173_007517</name>
</gene>
<dbReference type="AlphaFoldDB" id="A0AAV8T8F7"/>
<organism evidence="12 13">
    <name type="scientific">Erythroxylum novogranatense</name>
    <dbReference type="NCBI Taxonomy" id="1862640"/>
    <lineage>
        <taxon>Eukaryota</taxon>
        <taxon>Viridiplantae</taxon>
        <taxon>Streptophyta</taxon>
        <taxon>Embryophyta</taxon>
        <taxon>Tracheophyta</taxon>
        <taxon>Spermatophyta</taxon>
        <taxon>Magnoliopsida</taxon>
        <taxon>eudicotyledons</taxon>
        <taxon>Gunneridae</taxon>
        <taxon>Pentapetalae</taxon>
        <taxon>rosids</taxon>
        <taxon>fabids</taxon>
        <taxon>Malpighiales</taxon>
        <taxon>Erythroxylaceae</taxon>
        <taxon>Erythroxylum</taxon>
    </lineage>
</organism>
<keyword evidence="13" id="KW-1185">Reference proteome</keyword>
<evidence type="ECO:0000256" key="10">
    <source>
        <dbReference type="SAM" id="Phobius"/>
    </source>
</evidence>
<evidence type="ECO:0000256" key="2">
    <source>
        <dbReference type="ARBA" id="ARBA00007072"/>
    </source>
</evidence>